<organism evidence="1 2">
    <name type="scientific">Uncinocarpus reesii (strain UAMH 1704)</name>
    <dbReference type="NCBI Taxonomy" id="336963"/>
    <lineage>
        <taxon>Eukaryota</taxon>
        <taxon>Fungi</taxon>
        <taxon>Dikarya</taxon>
        <taxon>Ascomycota</taxon>
        <taxon>Pezizomycotina</taxon>
        <taxon>Eurotiomycetes</taxon>
        <taxon>Eurotiomycetidae</taxon>
        <taxon>Onygenales</taxon>
        <taxon>Onygenaceae</taxon>
        <taxon>Uncinocarpus</taxon>
    </lineage>
</organism>
<keyword evidence="2" id="KW-1185">Reference proteome</keyword>
<dbReference type="InParanoid" id="C4JK92"/>
<protein>
    <submittedName>
        <fullName evidence="1">Uncharacterized protein</fullName>
    </submittedName>
</protein>
<dbReference type="RefSeq" id="XP_002542533.1">
    <property type="nucleotide sequence ID" value="XM_002542487.1"/>
</dbReference>
<gene>
    <name evidence="1" type="ORF">UREG_02049</name>
</gene>
<reference evidence="2" key="1">
    <citation type="journal article" date="2009" name="Genome Res.">
        <title>Comparative genomic analyses of the human fungal pathogens Coccidioides and their relatives.</title>
        <authorList>
            <person name="Sharpton T.J."/>
            <person name="Stajich J.E."/>
            <person name="Rounsley S.D."/>
            <person name="Gardner M.J."/>
            <person name="Wortman J.R."/>
            <person name="Jordar V.S."/>
            <person name="Maiti R."/>
            <person name="Kodira C.D."/>
            <person name="Neafsey D.E."/>
            <person name="Zeng Q."/>
            <person name="Hung C.-Y."/>
            <person name="McMahan C."/>
            <person name="Muszewska A."/>
            <person name="Grynberg M."/>
            <person name="Mandel M.A."/>
            <person name="Kellner E.M."/>
            <person name="Barker B.M."/>
            <person name="Galgiani J.N."/>
            <person name="Orbach M.J."/>
            <person name="Kirkland T.N."/>
            <person name="Cole G.T."/>
            <person name="Henn M.R."/>
            <person name="Birren B.W."/>
            <person name="Taylor J.W."/>
        </authorList>
    </citation>
    <scope>NUCLEOTIDE SEQUENCE [LARGE SCALE GENOMIC DNA]</scope>
    <source>
        <strain evidence="2">UAMH 1704</strain>
    </source>
</reference>
<dbReference type="Proteomes" id="UP000002058">
    <property type="component" value="Unassembled WGS sequence"/>
</dbReference>
<evidence type="ECO:0000313" key="2">
    <source>
        <dbReference type="Proteomes" id="UP000002058"/>
    </source>
</evidence>
<evidence type="ECO:0000313" key="1">
    <source>
        <dbReference type="EMBL" id="EEP77200.1"/>
    </source>
</evidence>
<proteinExistence type="predicted"/>
<dbReference type="GeneID" id="8440486"/>
<dbReference type="KEGG" id="ure:UREG_02049"/>
<accession>C4JK92</accession>
<dbReference type="EMBL" id="CH476615">
    <property type="protein sequence ID" value="EEP77200.1"/>
    <property type="molecule type" value="Genomic_DNA"/>
</dbReference>
<dbReference type="VEuPathDB" id="FungiDB:UREG_02049"/>
<sequence>MASPHIVDAMKTATATGQSRSPHLEYAMSQVPAGSPCRNVSSPILTDDGGYQVHFAMWAD</sequence>
<dbReference type="AlphaFoldDB" id="C4JK92"/>
<dbReference type="HOGENOM" id="CLU_2943574_0_0_1"/>
<name>C4JK92_UNCRE</name>